<name>A0ACB8T693_9AGAM</name>
<reference evidence="1" key="2">
    <citation type="journal article" date="2022" name="New Phytol.">
        <title>Evolutionary transition to the ectomycorrhizal habit in the genomes of a hyperdiverse lineage of mushroom-forming fungi.</title>
        <authorList>
            <person name="Looney B."/>
            <person name="Miyauchi S."/>
            <person name="Morin E."/>
            <person name="Drula E."/>
            <person name="Courty P.E."/>
            <person name="Kohler A."/>
            <person name="Kuo A."/>
            <person name="LaButti K."/>
            <person name="Pangilinan J."/>
            <person name="Lipzen A."/>
            <person name="Riley R."/>
            <person name="Andreopoulos W."/>
            <person name="He G."/>
            <person name="Johnson J."/>
            <person name="Nolan M."/>
            <person name="Tritt A."/>
            <person name="Barry K.W."/>
            <person name="Grigoriev I.V."/>
            <person name="Nagy L.G."/>
            <person name="Hibbett D."/>
            <person name="Henrissat B."/>
            <person name="Matheny P.B."/>
            <person name="Labbe J."/>
            <person name="Martin F.M."/>
        </authorList>
    </citation>
    <scope>NUCLEOTIDE SEQUENCE</scope>
    <source>
        <strain evidence="1">HHB10654</strain>
    </source>
</reference>
<protein>
    <submittedName>
        <fullName evidence="1">Uncharacterized protein</fullName>
    </submittedName>
</protein>
<sequence>MSRGGRGGGRGGFGGGGRGGFGANNLPPMGLTFADIQSMSREQSALYPPIESLPVLTEYSQDEKRICELQLGVARRLRKSAYYVTEVTKSTELERYADKYRPSPAARPALKRRELHQPFFPPEIFEDYFNPKKRRKLDKKATTKINLDDLGDDAEEQEKSEESDVGSQAADEDYDVDEEYDNDYAENYFDNGEGDDMDDLGGGGGGGGDEGGGFDYD</sequence>
<reference evidence="1" key="1">
    <citation type="submission" date="2021-03" db="EMBL/GenBank/DDBJ databases">
        <authorList>
            <consortium name="DOE Joint Genome Institute"/>
            <person name="Ahrendt S."/>
            <person name="Looney B.P."/>
            <person name="Miyauchi S."/>
            <person name="Morin E."/>
            <person name="Drula E."/>
            <person name="Courty P.E."/>
            <person name="Chicoki N."/>
            <person name="Fauchery L."/>
            <person name="Kohler A."/>
            <person name="Kuo A."/>
            <person name="Labutti K."/>
            <person name="Pangilinan J."/>
            <person name="Lipzen A."/>
            <person name="Riley R."/>
            <person name="Andreopoulos W."/>
            <person name="He G."/>
            <person name="Johnson J."/>
            <person name="Barry K.W."/>
            <person name="Grigoriev I.V."/>
            <person name="Nagy L."/>
            <person name="Hibbett D."/>
            <person name="Henrissat B."/>
            <person name="Matheny P.B."/>
            <person name="Labbe J."/>
            <person name="Martin F."/>
        </authorList>
    </citation>
    <scope>NUCLEOTIDE SEQUENCE</scope>
    <source>
        <strain evidence="1">HHB10654</strain>
    </source>
</reference>
<evidence type="ECO:0000313" key="2">
    <source>
        <dbReference type="Proteomes" id="UP000814140"/>
    </source>
</evidence>
<evidence type="ECO:0000313" key="1">
    <source>
        <dbReference type="EMBL" id="KAI0064279.1"/>
    </source>
</evidence>
<comment type="caution">
    <text evidence="1">The sequence shown here is derived from an EMBL/GenBank/DDBJ whole genome shotgun (WGS) entry which is preliminary data.</text>
</comment>
<dbReference type="Proteomes" id="UP000814140">
    <property type="component" value="Unassembled WGS sequence"/>
</dbReference>
<keyword evidence="2" id="KW-1185">Reference proteome</keyword>
<accession>A0ACB8T693</accession>
<proteinExistence type="predicted"/>
<dbReference type="EMBL" id="MU277199">
    <property type="protein sequence ID" value="KAI0064279.1"/>
    <property type="molecule type" value="Genomic_DNA"/>
</dbReference>
<organism evidence="1 2">
    <name type="scientific">Artomyces pyxidatus</name>
    <dbReference type="NCBI Taxonomy" id="48021"/>
    <lineage>
        <taxon>Eukaryota</taxon>
        <taxon>Fungi</taxon>
        <taxon>Dikarya</taxon>
        <taxon>Basidiomycota</taxon>
        <taxon>Agaricomycotina</taxon>
        <taxon>Agaricomycetes</taxon>
        <taxon>Russulales</taxon>
        <taxon>Auriscalpiaceae</taxon>
        <taxon>Artomyces</taxon>
    </lineage>
</organism>
<gene>
    <name evidence="1" type="ORF">BV25DRAFT_1914491</name>
</gene>